<proteinExistence type="predicted"/>
<accession>A0A1H9DFK2</accession>
<evidence type="ECO:0000256" key="1">
    <source>
        <dbReference type="SAM" id="MobiDB-lite"/>
    </source>
</evidence>
<feature type="region of interest" description="Disordered" evidence="1">
    <location>
        <begin position="57"/>
        <end position="87"/>
    </location>
</feature>
<dbReference type="Proteomes" id="UP000198634">
    <property type="component" value="Unassembled WGS sequence"/>
</dbReference>
<organism evidence="2 3">
    <name type="scientific">Thalassovita taeanensis</name>
    <dbReference type="NCBI Taxonomy" id="657014"/>
    <lineage>
        <taxon>Bacteria</taxon>
        <taxon>Pseudomonadati</taxon>
        <taxon>Pseudomonadota</taxon>
        <taxon>Alphaproteobacteria</taxon>
        <taxon>Rhodobacterales</taxon>
        <taxon>Roseobacteraceae</taxon>
        <taxon>Thalassovita</taxon>
    </lineage>
</organism>
<keyword evidence="3" id="KW-1185">Reference proteome</keyword>
<feature type="compositionally biased region" description="Basic and acidic residues" evidence="1">
    <location>
        <begin position="61"/>
        <end position="81"/>
    </location>
</feature>
<name>A0A1H9DFK2_9RHOB</name>
<protein>
    <submittedName>
        <fullName evidence="2">Uncharacterized protein</fullName>
    </submittedName>
</protein>
<dbReference type="STRING" id="657014.SAMN04488092_104134"/>
<dbReference type="AlphaFoldDB" id="A0A1H9DFK2"/>
<dbReference type="EMBL" id="FOEP01000004">
    <property type="protein sequence ID" value="SEQ12161.1"/>
    <property type="molecule type" value="Genomic_DNA"/>
</dbReference>
<sequence length="103" mass="10757">MIFLSNGPSHNRLGTALGWAPFAGQGGGGSDVLTGLPVFSQQLRMAGFAYVATALKGKQMSKGDKSRGNKEAKKPKQEKQKVLATANSGANKVPLMVAGKKIK</sequence>
<evidence type="ECO:0000313" key="2">
    <source>
        <dbReference type="EMBL" id="SEQ12161.1"/>
    </source>
</evidence>
<evidence type="ECO:0000313" key="3">
    <source>
        <dbReference type="Proteomes" id="UP000198634"/>
    </source>
</evidence>
<gene>
    <name evidence="2" type="ORF">SAMN04488092_104134</name>
</gene>
<reference evidence="2 3" key="1">
    <citation type="submission" date="2016-10" db="EMBL/GenBank/DDBJ databases">
        <authorList>
            <person name="de Groot N.N."/>
        </authorList>
    </citation>
    <scope>NUCLEOTIDE SEQUENCE [LARGE SCALE GENOMIC DNA]</scope>
    <source>
        <strain evidence="2 3">DSM 22007</strain>
    </source>
</reference>